<dbReference type="InterPro" id="IPR020624">
    <property type="entry name" value="Schiff_base-form_aldolases_CS"/>
</dbReference>
<evidence type="ECO:0000256" key="11">
    <source>
        <dbReference type="ARBA" id="ARBA00047836"/>
    </source>
</evidence>
<evidence type="ECO:0000256" key="15">
    <source>
        <dbReference type="PIRSR" id="PIRSR001365-2"/>
    </source>
</evidence>
<keyword evidence="17" id="KW-1185">Reference proteome</keyword>
<dbReference type="Gene3D" id="3.20.20.70">
    <property type="entry name" value="Aldolase class I"/>
    <property type="match status" value="1"/>
</dbReference>
<keyword evidence="7 12" id="KW-0220">Diaminopimelate biosynthesis</keyword>
<dbReference type="NCBIfam" id="TIGR00674">
    <property type="entry name" value="dapA"/>
    <property type="match status" value="1"/>
</dbReference>
<keyword evidence="5 12" id="KW-0963">Cytoplasm</keyword>
<dbReference type="CDD" id="cd00950">
    <property type="entry name" value="DHDPS"/>
    <property type="match status" value="1"/>
</dbReference>
<feature type="active site" description="Proton donor/acceptor" evidence="12 14">
    <location>
        <position position="137"/>
    </location>
</feature>
<evidence type="ECO:0000256" key="8">
    <source>
        <dbReference type="ARBA" id="ARBA00023154"/>
    </source>
</evidence>
<dbReference type="GO" id="GO:0005829">
    <property type="term" value="C:cytosol"/>
    <property type="evidence" value="ECO:0007669"/>
    <property type="project" value="TreeGrafter"/>
</dbReference>
<evidence type="ECO:0000256" key="13">
    <source>
        <dbReference type="PIRNR" id="PIRNR001365"/>
    </source>
</evidence>
<feature type="binding site" evidence="12 15">
    <location>
        <position position="49"/>
    </location>
    <ligand>
        <name>pyruvate</name>
        <dbReference type="ChEBI" id="CHEBI:15361"/>
    </ligand>
</feature>
<dbReference type="PROSITE" id="PS00665">
    <property type="entry name" value="DHDPS_1"/>
    <property type="match status" value="1"/>
</dbReference>
<dbReference type="PIRSF" id="PIRSF001365">
    <property type="entry name" value="DHDPS"/>
    <property type="match status" value="1"/>
</dbReference>
<comment type="similarity">
    <text evidence="3 12 13">Belongs to the DapA family.</text>
</comment>
<dbReference type="RefSeq" id="WP_173163746.1">
    <property type="nucleotide sequence ID" value="NZ_CP053716.1"/>
</dbReference>
<evidence type="ECO:0000256" key="2">
    <source>
        <dbReference type="ARBA" id="ARBA00005120"/>
    </source>
</evidence>
<dbReference type="KEGG" id="bwa:HLV38_01730"/>
<dbReference type="PRINTS" id="PR00146">
    <property type="entry name" value="DHPICSNTHASE"/>
</dbReference>
<evidence type="ECO:0000256" key="1">
    <source>
        <dbReference type="ARBA" id="ARBA00003294"/>
    </source>
</evidence>
<keyword evidence="6 12" id="KW-0028">Amino-acid biosynthesis</keyword>
<keyword evidence="9 12" id="KW-0456">Lyase</keyword>
<comment type="pathway">
    <text evidence="2 12">Amino-acid biosynthesis; L-lysine biosynthesis via DAP pathway; (S)-tetrahydrodipicolinate from L-aspartate: step 3/4.</text>
</comment>
<protein>
    <recommendedName>
        <fullName evidence="4 12">4-hydroxy-tetrahydrodipicolinate synthase</fullName>
        <shortName evidence="12">HTPA synthase</shortName>
        <ecNumber evidence="4 12">4.3.3.7</ecNumber>
    </recommendedName>
</protein>
<feature type="binding site" evidence="12 15">
    <location>
        <position position="208"/>
    </location>
    <ligand>
        <name>pyruvate</name>
        <dbReference type="ChEBI" id="CHEBI:15361"/>
    </ligand>
</feature>
<gene>
    <name evidence="12 16" type="primary">dapA</name>
    <name evidence="16" type="ORF">HLV38_01730</name>
</gene>
<dbReference type="EMBL" id="CP053716">
    <property type="protein sequence ID" value="QKF06985.1"/>
    <property type="molecule type" value="Genomic_DNA"/>
</dbReference>
<dbReference type="UniPathway" id="UPA00034">
    <property type="reaction ID" value="UER00017"/>
</dbReference>
<evidence type="ECO:0000256" key="3">
    <source>
        <dbReference type="ARBA" id="ARBA00007592"/>
    </source>
</evidence>
<dbReference type="SUPFAM" id="SSF51569">
    <property type="entry name" value="Aldolase"/>
    <property type="match status" value="1"/>
</dbReference>
<sequence length="300" mass="32097">MTASGIARFITAMVTPFDADLNLDLNRTEQLADRLIQGGNEALLACGTTGESPTVFYPQKIEVIKAMVRAADGRVPVYANVGDNCTADTIEFARDVQGLGVSALMCVVPYYNKPPQEGLYRHFRTIAEAVDLPVILYNIPGRCVTNMTAETTLRLAHDVPNIVAVKEASGDMQQVRSIIEDAPSGFSVLSGDDATTYDIMSMGGHGVISTIGNVAPALMRRIVDLAAQGSWDEARAAHEHLLPLMKGLFATTNPILVKEALNLLGFPVGGVRLPLVPATPAQRADLTALMRQVGLQPTAQ</sequence>
<dbReference type="HAMAP" id="MF_00418">
    <property type="entry name" value="DapA"/>
    <property type="match status" value="1"/>
</dbReference>
<evidence type="ECO:0000256" key="6">
    <source>
        <dbReference type="ARBA" id="ARBA00022605"/>
    </source>
</evidence>
<dbReference type="Proteomes" id="UP000503297">
    <property type="component" value="Chromosome"/>
</dbReference>
<comment type="catalytic activity">
    <reaction evidence="11 12">
        <text>L-aspartate 4-semialdehyde + pyruvate = (2S,4S)-4-hydroxy-2,3,4,5-tetrahydrodipicolinate + H2O + H(+)</text>
        <dbReference type="Rhea" id="RHEA:34171"/>
        <dbReference type="ChEBI" id="CHEBI:15361"/>
        <dbReference type="ChEBI" id="CHEBI:15377"/>
        <dbReference type="ChEBI" id="CHEBI:15378"/>
        <dbReference type="ChEBI" id="CHEBI:67139"/>
        <dbReference type="ChEBI" id="CHEBI:537519"/>
        <dbReference type="EC" id="4.3.3.7"/>
    </reaction>
</comment>
<dbReference type="GO" id="GO:0009089">
    <property type="term" value="P:lysine biosynthetic process via diaminopimelate"/>
    <property type="evidence" value="ECO:0007669"/>
    <property type="project" value="UniProtKB-UniRule"/>
</dbReference>
<comment type="caution">
    <text evidence="12">Was originally thought to be a dihydrodipicolinate synthase (DHDPS), catalyzing the condensation of (S)-aspartate-beta-semialdehyde [(S)-ASA] and pyruvate to dihydrodipicolinate (DHDP). However, it was shown in E.coli that the product of the enzymatic reaction is not dihydrodipicolinate but in fact (4S)-4-hydroxy-2,3,4,5-tetrahydro-(2S)-dipicolinic acid (HTPA), and that the consecutive dehydration reaction leading to DHDP is not spontaneous but catalyzed by DapB.</text>
</comment>
<dbReference type="InterPro" id="IPR013785">
    <property type="entry name" value="Aldolase_TIM"/>
</dbReference>
<dbReference type="GO" id="GO:0019877">
    <property type="term" value="P:diaminopimelate biosynthetic process"/>
    <property type="evidence" value="ECO:0007669"/>
    <property type="project" value="UniProtKB-UniRule"/>
</dbReference>
<proteinExistence type="inferred from homology"/>
<evidence type="ECO:0000256" key="14">
    <source>
        <dbReference type="PIRSR" id="PIRSR001365-1"/>
    </source>
</evidence>
<reference evidence="17" key="1">
    <citation type="submission" date="2020-05" db="EMBL/GenBank/DDBJ databases">
        <title>Novel species in genus Nocardioides.</title>
        <authorList>
            <person name="Zhang G."/>
        </authorList>
    </citation>
    <scope>NUCLEOTIDE SEQUENCE [LARGE SCALE GENOMIC DNA]</scope>
    <source>
        <strain evidence="17">zg-1050</strain>
    </source>
</reference>
<dbReference type="SMART" id="SM01130">
    <property type="entry name" value="DHDPS"/>
    <property type="match status" value="1"/>
</dbReference>
<organism evidence="16 17">
    <name type="scientific">Berryella wangjianweii</name>
    <dbReference type="NCBI Taxonomy" id="2734634"/>
    <lineage>
        <taxon>Bacteria</taxon>
        <taxon>Bacillati</taxon>
        <taxon>Actinomycetota</taxon>
        <taxon>Coriobacteriia</taxon>
        <taxon>Eggerthellales</taxon>
        <taxon>Eggerthellaceae</taxon>
        <taxon>Berryella</taxon>
    </lineage>
</organism>
<evidence type="ECO:0000256" key="7">
    <source>
        <dbReference type="ARBA" id="ARBA00022915"/>
    </source>
</evidence>
<evidence type="ECO:0000256" key="5">
    <source>
        <dbReference type="ARBA" id="ARBA00022490"/>
    </source>
</evidence>
<evidence type="ECO:0000256" key="12">
    <source>
        <dbReference type="HAMAP-Rule" id="MF_00418"/>
    </source>
</evidence>
<evidence type="ECO:0000256" key="4">
    <source>
        <dbReference type="ARBA" id="ARBA00012086"/>
    </source>
</evidence>
<evidence type="ECO:0000313" key="16">
    <source>
        <dbReference type="EMBL" id="QKF06985.1"/>
    </source>
</evidence>
<name>A0A6M8IWC1_9ACTN</name>
<evidence type="ECO:0000256" key="9">
    <source>
        <dbReference type="ARBA" id="ARBA00023239"/>
    </source>
</evidence>
<comment type="function">
    <text evidence="1 12">Catalyzes the condensation of (S)-aspartate-beta-semialdehyde [(S)-ASA] and pyruvate to 4-hydroxy-tetrahydrodipicolinate (HTPA).</text>
</comment>
<comment type="subcellular location">
    <subcellularLocation>
        <location evidence="12">Cytoplasm</location>
    </subcellularLocation>
</comment>
<dbReference type="AlphaFoldDB" id="A0A6M8IWC1"/>
<keyword evidence="10 12" id="KW-0704">Schiff base</keyword>
<keyword evidence="8 12" id="KW-0457">Lysine biosynthesis</keyword>
<accession>A0A6M8IWC1</accession>
<dbReference type="PANTHER" id="PTHR12128:SF66">
    <property type="entry name" value="4-HYDROXY-2-OXOGLUTARATE ALDOLASE, MITOCHONDRIAL"/>
    <property type="match status" value="1"/>
</dbReference>
<comment type="subunit">
    <text evidence="12">Homotetramer; dimer of dimers.</text>
</comment>
<feature type="site" description="Part of a proton relay during catalysis" evidence="12">
    <location>
        <position position="48"/>
    </location>
</feature>
<dbReference type="PANTHER" id="PTHR12128">
    <property type="entry name" value="DIHYDRODIPICOLINATE SYNTHASE"/>
    <property type="match status" value="1"/>
</dbReference>
<feature type="site" description="Part of a proton relay during catalysis" evidence="12">
    <location>
        <position position="111"/>
    </location>
</feature>
<feature type="active site" description="Schiff-base intermediate with substrate" evidence="12 14">
    <location>
        <position position="166"/>
    </location>
</feature>
<dbReference type="InterPro" id="IPR005263">
    <property type="entry name" value="DapA"/>
</dbReference>
<dbReference type="InterPro" id="IPR002220">
    <property type="entry name" value="DapA-like"/>
</dbReference>
<dbReference type="GO" id="GO:0008840">
    <property type="term" value="F:4-hydroxy-tetrahydrodipicolinate synthase activity"/>
    <property type="evidence" value="ECO:0007669"/>
    <property type="project" value="UniProtKB-UniRule"/>
</dbReference>
<evidence type="ECO:0000313" key="17">
    <source>
        <dbReference type="Proteomes" id="UP000503297"/>
    </source>
</evidence>
<dbReference type="EC" id="4.3.3.7" evidence="4 12"/>
<dbReference type="Pfam" id="PF00701">
    <property type="entry name" value="DHDPS"/>
    <property type="match status" value="1"/>
</dbReference>
<evidence type="ECO:0000256" key="10">
    <source>
        <dbReference type="ARBA" id="ARBA00023270"/>
    </source>
</evidence>